<dbReference type="EMBL" id="LSDA01000136">
    <property type="protein sequence ID" value="KXB54044.1"/>
    <property type="molecule type" value="Genomic_DNA"/>
</dbReference>
<evidence type="ECO:0000313" key="2">
    <source>
        <dbReference type="EMBL" id="KXB54044.1"/>
    </source>
</evidence>
<protein>
    <submittedName>
        <fullName evidence="2">Uncharacterized protein</fullName>
    </submittedName>
</protein>
<comment type="caution">
    <text evidence="2">The sequence shown here is derived from an EMBL/GenBank/DDBJ whole genome shotgun (WGS) entry which is preliminary data.</text>
</comment>
<dbReference type="STRING" id="467210.HMPREF1866_02440"/>
<proteinExistence type="predicted"/>
<evidence type="ECO:0000313" key="3">
    <source>
        <dbReference type="Proteomes" id="UP000070394"/>
    </source>
</evidence>
<name>A0A133ZF26_9FIRM</name>
<keyword evidence="1" id="KW-0472">Membrane</keyword>
<accession>A0A133ZF26</accession>
<keyword evidence="1" id="KW-1133">Transmembrane helix</keyword>
<sequence length="56" mass="6545">MLKILKIVYPIVVVVVGFALSYVFYVLKLRGVLKFFVYSLIILLMIIVGRKIYHKN</sequence>
<keyword evidence="1" id="KW-0812">Transmembrane</keyword>
<feature type="transmembrane region" description="Helical" evidence="1">
    <location>
        <begin position="7"/>
        <end position="27"/>
    </location>
</feature>
<dbReference type="AlphaFoldDB" id="A0A133ZF26"/>
<dbReference type="Proteomes" id="UP000070394">
    <property type="component" value="Unassembled WGS sequence"/>
</dbReference>
<gene>
    <name evidence="2" type="ORF">HMPREF1866_02440</name>
</gene>
<evidence type="ECO:0000256" key="1">
    <source>
        <dbReference type="SAM" id="Phobius"/>
    </source>
</evidence>
<feature type="transmembrane region" description="Helical" evidence="1">
    <location>
        <begin position="33"/>
        <end position="53"/>
    </location>
</feature>
<reference evidence="3" key="1">
    <citation type="submission" date="2016-01" db="EMBL/GenBank/DDBJ databases">
        <authorList>
            <person name="Mitreva M."/>
            <person name="Pepin K.H."/>
            <person name="Mihindukulasuriya K.A."/>
            <person name="Fulton R."/>
            <person name="Fronick C."/>
            <person name="O'Laughlin M."/>
            <person name="Miner T."/>
            <person name="Herter B."/>
            <person name="Rosa B.A."/>
            <person name="Cordes M."/>
            <person name="Tomlinson C."/>
            <person name="Wollam A."/>
            <person name="Palsikar V.B."/>
            <person name="Mardis E.R."/>
            <person name="Wilson R.K."/>
        </authorList>
    </citation>
    <scope>NUCLEOTIDE SEQUENCE [LARGE SCALE GENOMIC DNA]</scope>
    <source>
        <strain evidence="3">DNF00896</strain>
    </source>
</reference>
<dbReference type="PATRIC" id="fig|467210.3.peg.2414"/>
<organism evidence="2 3">
    <name type="scientific">Lachnoanaerobaculum saburreum</name>
    <dbReference type="NCBI Taxonomy" id="467210"/>
    <lineage>
        <taxon>Bacteria</taxon>
        <taxon>Bacillati</taxon>
        <taxon>Bacillota</taxon>
        <taxon>Clostridia</taxon>
        <taxon>Lachnospirales</taxon>
        <taxon>Lachnospiraceae</taxon>
        <taxon>Lachnoanaerobaculum</taxon>
    </lineage>
</organism>
<keyword evidence="3" id="KW-1185">Reference proteome</keyword>